<sequence>MTYKAQGEVTFLDVRKAERGKKSTRCRFQMSPLSYAHLDASRATFAHSIGHSGAWGVNHGHEPHKAKVVGMEVDIICVESKAFWVFVLWHEQVAETCKKGDKRQSLKLQEHVS</sequence>
<proteinExistence type="predicted"/>
<reference evidence="1" key="1">
    <citation type="submission" date="2025-08" db="UniProtKB">
        <authorList>
            <consortium name="Ensembl"/>
        </authorList>
    </citation>
    <scope>IDENTIFICATION</scope>
</reference>
<name>A0A3B3CE65_ORYME</name>
<dbReference type="OMA" id="MEVDIIC"/>
<dbReference type="PaxDb" id="30732-ENSOMEP00000015598"/>
<dbReference type="GeneTree" id="ENSGT00940000177056"/>
<accession>A0A3B3CE65</accession>
<keyword evidence="2" id="KW-1185">Reference proteome</keyword>
<reference evidence="1" key="2">
    <citation type="submission" date="2025-09" db="UniProtKB">
        <authorList>
            <consortium name="Ensembl"/>
        </authorList>
    </citation>
    <scope>IDENTIFICATION</scope>
</reference>
<evidence type="ECO:0000313" key="1">
    <source>
        <dbReference type="Ensembl" id="ENSOMEP00000015598.1"/>
    </source>
</evidence>
<organism evidence="1 2">
    <name type="scientific">Oryzias melastigma</name>
    <name type="common">Marine medaka</name>
    <dbReference type="NCBI Taxonomy" id="30732"/>
    <lineage>
        <taxon>Eukaryota</taxon>
        <taxon>Metazoa</taxon>
        <taxon>Chordata</taxon>
        <taxon>Craniata</taxon>
        <taxon>Vertebrata</taxon>
        <taxon>Euteleostomi</taxon>
        <taxon>Actinopterygii</taxon>
        <taxon>Neopterygii</taxon>
        <taxon>Teleostei</taxon>
        <taxon>Neoteleostei</taxon>
        <taxon>Acanthomorphata</taxon>
        <taxon>Ovalentaria</taxon>
        <taxon>Atherinomorphae</taxon>
        <taxon>Beloniformes</taxon>
        <taxon>Adrianichthyidae</taxon>
        <taxon>Oryziinae</taxon>
        <taxon>Oryzias</taxon>
    </lineage>
</organism>
<dbReference type="Ensembl" id="ENSOMET00000034052.1">
    <property type="protein sequence ID" value="ENSOMEP00000015598.1"/>
    <property type="gene ID" value="ENSOMEG00000017189.1"/>
</dbReference>
<protein>
    <submittedName>
        <fullName evidence="1">Uncharacterized protein</fullName>
    </submittedName>
</protein>
<dbReference type="Proteomes" id="UP000261560">
    <property type="component" value="Unplaced"/>
</dbReference>
<evidence type="ECO:0000313" key="2">
    <source>
        <dbReference type="Proteomes" id="UP000261560"/>
    </source>
</evidence>
<dbReference type="AlphaFoldDB" id="A0A3B3CE65"/>